<keyword evidence="5 6" id="KW-0472">Membrane</keyword>
<comment type="subcellular location">
    <subcellularLocation>
        <location evidence="6">Cell membrane</location>
        <topology evidence="6">Multi-pass membrane protein</topology>
    </subcellularLocation>
    <subcellularLocation>
        <location evidence="1">Membrane</location>
        <topology evidence="1">Multi-pass membrane protein</topology>
    </subcellularLocation>
</comment>
<evidence type="ECO:0000256" key="4">
    <source>
        <dbReference type="ARBA" id="ARBA00022989"/>
    </source>
</evidence>
<protein>
    <recommendedName>
        <fullName evidence="6">Choline transporter-like protein</fullName>
    </recommendedName>
</protein>
<dbReference type="GO" id="GO:0022857">
    <property type="term" value="F:transmembrane transporter activity"/>
    <property type="evidence" value="ECO:0007669"/>
    <property type="project" value="UniProtKB-UniRule"/>
</dbReference>
<keyword evidence="8" id="KW-1185">Reference proteome</keyword>
<comment type="caution">
    <text evidence="7">The sequence shown here is derived from an EMBL/GenBank/DDBJ whole genome shotgun (WGS) entry which is preliminary data.</text>
</comment>
<feature type="transmembrane region" description="Helical" evidence="6">
    <location>
        <begin position="59"/>
        <end position="81"/>
    </location>
</feature>
<evidence type="ECO:0000313" key="8">
    <source>
        <dbReference type="Proteomes" id="UP000315295"/>
    </source>
</evidence>
<evidence type="ECO:0000256" key="3">
    <source>
        <dbReference type="ARBA" id="ARBA00022692"/>
    </source>
</evidence>
<dbReference type="GO" id="GO:0005886">
    <property type="term" value="C:plasma membrane"/>
    <property type="evidence" value="ECO:0007669"/>
    <property type="project" value="UniProtKB-SubCell"/>
</dbReference>
<dbReference type="PANTHER" id="PTHR12385">
    <property type="entry name" value="CHOLINE TRANSPORTER-LIKE (SLC FAMILY 44)"/>
    <property type="match status" value="1"/>
</dbReference>
<reference evidence="7 8" key="1">
    <citation type="journal article" date="2019" name="G3 (Bethesda)">
        <title>Sequencing of a Wild Apple (Malus baccata) Genome Unravels the Differences Between Cultivated and Wild Apple Species Regarding Disease Resistance and Cold Tolerance.</title>
        <authorList>
            <person name="Chen X."/>
        </authorList>
    </citation>
    <scope>NUCLEOTIDE SEQUENCE [LARGE SCALE GENOMIC DNA]</scope>
    <source>
        <strain evidence="8">cv. Shandingzi</strain>
        <tissue evidence="7">Leaves</tissue>
    </source>
</reference>
<keyword evidence="4 6" id="KW-1133">Transmembrane helix</keyword>
<evidence type="ECO:0000313" key="7">
    <source>
        <dbReference type="EMBL" id="TQD69366.1"/>
    </source>
</evidence>
<evidence type="ECO:0000256" key="2">
    <source>
        <dbReference type="ARBA" id="ARBA00007168"/>
    </source>
</evidence>
<gene>
    <name evidence="7" type="ORF">C1H46_045101</name>
</gene>
<dbReference type="InterPro" id="IPR007603">
    <property type="entry name" value="Choline_transptr-like"/>
</dbReference>
<dbReference type="Pfam" id="PF04515">
    <property type="entry name" value="Choline_transpo"/>
    <property type="match status" value="1"/>
</dbReference>
<comment type="similarity">
    <text evidence="2 6">Belongs to the CTL (choline transporter-like) family.</text>
</comment>
<sequence length="173" mass="19236">VTTSFGSICYGSLFTAFIRTLRWKIAVSGKGFNHSARDAWELFQSTGVEALVAYDCSGAVLLMGTVLGGLITGTSAGIWTWIKYRDRVVMVGSTAMLMGMVLVGIAMVVVEGAVTSIYICYAEDPLLIHRWDAEFFNQMSEMLHQRLQHRSSRAREVLTHHRFDNHTQETLAA</sequence>
<proteinExistence type="inferred from homology"/>
<dbReference type="AlphaFoldDB" id="A0A540K554"/>
<evidence type="ECO:0000256" key="5">
    <source>
        <dbReference type="ARBA" id="ARBA00023136"/>
    </source>
</evidence>
<comment type="function">
    <text evidence="6">Choline transporter.</text>
</comment>
<dbReference type="EMBL" id="VIEB01003800">
    <property type="protein sequence ID" value="TQD69366.1"/>
    <property type="molecule type" value="Genomic_DNA"/>
</dbReference>
<name>A0A540K554_MALBA</name>
<feature type="non-terminal residue" evidence="7">
    <location>
        <position position="1"/>
    </location>
</feature>
<accession>A0A540K554</accession>
<evidence type="ECO:0000256" key="1">
    <source>
        <dbReference type="ARBA" id="ARBA00004141"/>
    </source>
</evidence>
<dbReference type="STRING" id="106549.A0A540K554"/>
<keyword evidence="3 6" id="KW-0812">Transmembrane</keyword>
<dbReference type="PANTHER" id="PTHR12385:SF4">
    <property type="entry name" value="PROTEIN PNS1"/>
    <property type="match status" value="1"/>
</dbReference>
<evidence type="ECO:0000256" key="6">
    <source>
        <dbReference type="RuleBase" id="RU368066"/>
    </source>
</evidence>
<dbReference type="Proteomes" id="UP000315295">
    <property type="component" value="Unassembled WGS sequence"/>
</dbReference>
<organism evidence="7 8">
    <name type="scientific">Malus baccata</name>
    <name type="common">Siberian crab apple</name>
    <name type="synonym">Pyrus baccata</name>
    <dbReference type="NCBI Taxonomy" id="106549"/>
    <lineage>
        <taxon>Eukaryota</taxon>
        <taxon>Viridiplantae</taxon>
        <taxon>Streptophyta</taxon>
        <taxon>Embryophyta</taxon>
        <taxon>Tracheophyta</taxon>
        <taxon>Spermatophyta</taxon>
        <taxon>Magnoliopsida</taxon>
        <taxon>eudicotyledons</taxon>
        <taxon>Gunneridae</taxon>
        <taxon>Pentapetalae</taxon>
        <taxon>rosids</taxon>
        <taxon>fabids</taxon>
        <taxon>Rosales</taxon>
        <taxon>Rosaceae</taxon>
        <taxon>Amygdaloideae</taxon>
        <taxon>Maleae</taxon>
        <taxon>Malus</taxon>
    </lineage>
</organism>
<feature type="transmembrane region" description="Helical" evidence="6">
    <location>
        <begin position="88"/>
        <end position="110"/>
    </location>
</feature>
<comment type="caution">
    <text evidence="6">Lacks conserved residue(s) required for the propagation of feature annotation.</text>
</comment>